<name>A0A2U2AQD6_9GAMM</name>
<protein>
    <submittedName>
        <fullName evidence="1">Uncharacterized protein</fullName>
    </submittedName>
</protein>
<dbReference type="AlphaFoldDB" id="A0A2U2AQD6"/>
<dbReference type="RefSeq" id="WP_109201859.1">
    <property type="nucleotide sequence ID" value="NZ_QEWS01000005.1"/>
</dbReference>
<dbReference type="Proteomes" id="UP000245217">
    <property type="component" value="Unassembled WGS sequence"/>
</dbReference>
<evidence type="ECO:0000313" key="2">
    <source>
        <dbReference type="EMBL" id="PWD91729.1"/>
    </source>
</evidence>
<reference evidence="3 4" key="2">
    <citation type="submission" date="2018-05" db="EMBL/GenBank/DDBJ databases">
        <title>Ignatzschineria dubaiensis sp. nov., isolated from necrotic foot tissues of dromedaries (Camelus dromedarius) and associated maggots in Dubai, United Arab Emirates.</title>
        <authorList>
            <person name="Tsang C.C."/>
            <person name="Tang J.Y.M."/>
            <person name="Fong J.Y.H."/>
            <person name="Kinne J."/>
            <person name="Lee H.H."/>
            <person name="Joseph M."/>
            <person name="Jose S."/>
            <person name="Schuster R.K."/>
            <person name="Tang Y."/>
            <person name="Sivakumar S."/>
            <person name="Chen J.H.K."/>
            <person name="Teng J.L.L."/>
            <person name="Lau S.K.P."/>
            <person name="Wernery U."/>
            <person name="Woo P.C.Y."/>
        </authorList>
    </citation>
    <scope>NUCLEOTIDE SEQUENCE [LARGE SCALE GENOMIC DNA]</scope>
    <source>
        <strain evidence="3">UAE-HKU57</strain>
        <strain evidence="4">UAE-HKU58</strain>
    </source>
</reference>
<dbReference type="EMBL" id="QEWV01000005">
    <property type="protein sequence ID" value="PWD91729.1"/>
    <property type="molecule type" value="Genomic_DNA"/>
</dbReference>
<gene>
    <name evidence="1" type="ORF">DC077_07365</name>
    <name evidence="2" type="ORF">DC078_06985</name>
</gene>
<proteinExistence type="predicted"/>
<keyword evidence="4" id="KW-1185">Reference proteome</keyword>
<organism evidence="1 3">
    <name type="scientific">Ignatzschineria cameli</name>
    <dbReference type="NCBI Taxonomy" id="2182793"/>
    <lineage>
        <taxon>Bacteria</taxon>
        <taxon>Pseudomonadati</taxon>
        <taxon>Pseudomonadota</taxon>
        <taxon>Gammaproteobacteria</taxon>
        <taxon>Cardiobacteriales</taxon>
        <taxon>Ignatzschineriaceae</taxon>
        <taxon>Ignatzschineria</taxon>
    </lineage>
</organism>
<accession>A0A2U2AQD6</accession>
<comment type="caution">
    <text evidence="1">The sequence shown here is derived from an EMBL/GenBank/DDBJ whole genome shotgun (WGS) entry which is preliminary data.</text>
</comment>
<evidence type="ECO:0000313" key="3">
    <source>
        <dbReference type="Proteomes" id="UP000245059"/>
    </source>
</evidence>
<sequence>MESEELINNQKFSPLFINQSQLQLILSVNGGKAHNYTVVEMVENGELPEPKNLGRMKIWSVSIICETLGLTKEDIFSFLDQHKCA</sequence>
<dbReference type="EMBL" id="QEWW01000004">
    <property type="protein sequence ID" value="PWD85841.1"/>
    <property type="molecule type" value="Genomic_DNA"/>
</dbReference>
<evidence type="ECO:0000313" key="4">
    <source>
        <dbReference type="Proteomes" id="UP000245217"/>
    </source>
</evidence>
<dbReference type="Proteomes" id="UP000245059">
    <property type="component" value="Unassembled WGS sequence"/>
</dbReference>
<reference evidence="1" key="1">
    <citation type="journal article" date="2018" name="Genome Announc.">
        <title>Ignatzschineria cameli sp. nov., isolated from necrotic foot tissue of dromedaries (Camelus dromedarius) and associated maggots (Wohlfahrtia species) in Dubai.</title>
        <authorList>
            <person name="Tsang C.C."/>
            <person name="Tang J.Y."/>
            <person name="Fong J.Y."/>
            <person name="Kinne J."/>
            <person name="Lee H.H."/>
            <person name="Joseph M."/>
            <person name="Jose S."/>
            <person name="Schuster R.K."/>
            <person name="Tang Y."/>
            <person name="Sivakumar S."/>
            <person name="Chen J.H."/>
            <person name="Teng J.L."/>
            <person name="Lau S.K."/>
            <person name="Wernery U."/>
            <person name="Woo P.C."/>
        </authorList>
    </citation>
    <scope>NUCLEOTIDE SEQUENCE</scope>
    <source>
        <strain evidence="1">UAE-HKU57</strain>
        <strain evidence="2">UAE-HKU58</strain>
    </source>
</reference>
<evidence type="ECO:0000313" key="1">
    <source>
        <dbReference type="EMBL" id="PWD85841.1"/>
    </source>
</evidence>